<dbReference type="Proteomes" id="UP000450000">
    <property type="component" value="Unassembled WGS sequence"/>
</dbReference>
<evidence type="ECO:0000259" key="5">
    <source>
        <dbReference type="SMART" id="SM00382"/>
    </source>
</evidence>
<dbReference type="OrthoDB" id="9773982at2"/>
<proteinExistence type="predicted"/>
<evidence type="ECO:0000256" key="1">
    <source>
        <dbReference type="ARBA" id="ARBA00022515"/>
    </source>
</evidence>
<dbReference type="EMBL" id="WBOF01000001">
    <property type="protein sequence ID" value="MQS13377.1"/>
    <property type="molecule type" value="Genomic_DNA"/>
</dbReference>
<dbReference type="Pfam" id="PF13481">
    <property type="entry name" value="AAA_25"/>
    <property type="match status" value="1"/>
</dbReference>
<dbReference type="GO" id="GO:0003678">
    <property type="term" value="F:DNA helicase activity"/>
    <property type="evidence" value="ECO:0007669"/>
    <property type="project" value="InterPro"/>
</dbReference>
<keyword evidence="2" id="KW-0235">DNA replication</keyword>
<dbReference type="PANTHER" id="PTHR30153">
    <property type="entry name" value="REPLICATIVE DNA HELICASE DNAB"/>
    <property type="match status" value="1"/>
</dbReference>
<keyword evidence="1" id="KW-0639">Primosome</keyword>
<keyword evidence="7" id="KW-1185">Reference proteome</keyword>
<dbReference type="AlphaFoldDB" id="A0A6N7KSR3"/>
<dbReference type="InterPro" id="IPR027417">
    <property type="entry name" value="P-loop_NTPase"/>
</dbReference>
<dbReference type="SMART" id="SM00382">
    <property type="entry name" value="AAA"/>
    <property type="match status" value="1"/>
</dbReference>
<dbReference type="GO" id="GO:0005829">
    <property type="term" value="C:cytosol"/>
    <property type="evidence" value="ECO:0007669"/>
    <property type="project" value="TreeGrafter"/>
</dbReference>
<dbReference type="Pfam" id="PF00772">
    <property type="entry name" value="DnaB"/>
    <property type="match status" value="1"/>
</dbReference>
<dbReference type="InterPro" id="IPR003593">
    <property type="entry name" value="AAA+_ATPase"/>
</dbReference>
<dbReference type="InterPro" id="IPR016136">
    <property type="entry name" value="DNA_helicase_N/primase_C"/>
</dbReference>
<evidence type="ECO:0000256" key="4">
    <source>
        <dbReference type="SAM" id="MobiDB-lite"/>
    </source>
</evidence>
<evidence type="ECO:0000256" key="3">
    <source>
        <dbReference type="ARBA" id="ARBA00023125"/>
    </source>
</evidence>
<accession>A0A6N7KSR3</accession>
<dbReference type="GO" id="GO:0003677">
    <property type="term" value="F:DNA binding"/>
    <property type="evidence" value="ECO:0007669"/>
    <property type="project" value="UniProtKB-KW"/>
</dbReference>
<feature type="region of interest" description="Disordered" evidence="4">
    <location>
        <begin position="536"/>
        <end position="598"/>
    </location>
</feature>
<keyword evidence="3" id="KW-0238">DNA-binding</keyword>
<dbReference type="SUPFAM" id="SSF48024">
    <property type="entry name" value="N-terminal domain of DnaB helicase"/>
    <property type="match status" value="1"/>
</dbReference>
<gene>
    <name evidence="6" type="ORF">F7Q99_14105</name>
</gene>
<name>A0A6N7KSR3_9ACTN</name>
<dbReference type="GO" id="GO:0006269">
    <property type="term" value="P:DNA replication, synthesis of primer"/>
    <property type="evidence" value="ECO:0007669"/>
    <property type="project" value="UniProtKB-KW"/>
</dbReference>
<dbReference type="PANTHER" id="PTHR30153:SF2">
    <property type="entry name" value="REPLICATIVE DNA HELICASE"/>
    <property type="match status" value="1"/>
</dbReference>
<dbReference type="SUPFAM" id="SSF52540">
    <property type="entry name" value="P-loop containing nucleoside triphosphate hydrolases"/>
    <property type="match status" value="1"/>
</dbReference>
<evidence type="ECO:0000313" key="7">
    <source>
        <dbReference type="Proteomes" id="UP000450000"/>
    </source>
</evidence>
<dbReference type="RefSeq" id="WP_153461621.1">
    <property type="nucleotide sequence ID" value="NZ_WBOF01000001.1"/>
</dbReference>
<comment type="caution">
    <text evidence="6">The sequence shown here is derived from an EMBL/GenBank/DDBJ whole genome shotgun (WGS) entry which is preliminary data.</text>
</comment>
<dbReference type="InterPro" id="IPR036185">
    <property type="entry name" value="DNA_heli_DnaB-like_N_sf"/>
</dbReference>
<dbReference type="Gene3D" id="3.40.50.300">
    <property type="entry name" value="P-loop containing nucleotide triphosphate hydrolases"/>
    <property type="match status" value="1"/>
</dbReference>
<reference evidence="6 7" key="1">
    <citation type="submission" date="2019-09" db="EMBL/GenBank/DDBJ databases">
        <title>Genome Sequences of Streptomyces kaniharaensis ATCC 21070.</title>
        <authorList>
            <person name="Zhu W."/>
            <person name="De Crecy-Lagard V."/>
            <person name="Richards N.G."/>
        </authorList>
    </citation>
    <scope>NUCLEOTIDE SEQUENCE [LARGE SCALE GENOMIC DNA]</scope>
    <source>
        <strain evidence="6 7">SF-557</strain>
    </source>
</reference>
<evidence type="ECO:0000313" key="6">
    <source>
        <dbReference type="EMBL" id="MQS13377.1"/>
    </source>
</evidence>
<evidence type="ECO:0000256" key="2">
    <source>
        <dbReference type="ARBA" id="ARBA00022705"/>
    </source>
</evidence>
<sequence length="598" mass="63009">MSQPTGPAHGPSSSGAADAIFDDDHAVFPKGTLPNDLDAERAVVGACMALGAPAIDAARAILDADDFYRPAHETIWRVILDLAFDGAPTGAVAVADRLRGAGALERVGGVSYLVRLAAEAPPSADNADYYAAIVRRESELRKLHATGIRTVQQALLPGAQPDEIRSALDAEVREGRERALASGNSRLSRFMVDGWDFVTKTGIDKEPLWGTRGETAWAAGESLMIVGAPGVGKTTIAHQVIFARIGLGDSALGMPVAESKRVLYLAMDRPQQIARAMARLVRPEHEKLVRERLLIWEGPLPSSLDKEPGLLAELATAHGADTIVIDSLKDAVSTLVDDSLAIAYNSARNRALREGIQVLELHHQRKATADAPRGQRPTLDRVYGSTWLTSGAGSVLFIAGEAGDPVVNLHHLKTVTGEIGPLTIVHDHEAGTSAVEETIDIAELLRATPDGVTAKQLASAMTGDKKPDAAAIGRARRRLNTQVKSGLAEVEKGSAGGIGGGKEDRYFPSARHISASAPLAAVEQPAIPLTVVPATPPTSAASVQPSDPALTDADKRRVAAATAASPGTGRFRERSRTSTAASVVQPVVAPDAHRKNRR</sequence>
<dbReference type="GO" id="GO:1990077">
    <property type="term" value="C:primosome complex"/>
    <property type="evidence" value="ECO:0007669"/>
    <property type="project" value="UniProtKB-KW"/>
</dbReference>
<dbReference type="InterPro" id="IPR007693">
    <property type="entry name" value="DNA_helicase_DnaB-like_N"/>
</dbReference>
<dbReference type="GO" id="GO:0005524">
    <property type="term" value="F:ATP binding"/>
    <property type="evidence" value="ECO:0007669"/>
    <property type="project" value="InterPro"/>
</dbReference>
<protein>
    <submittedName>
        <fullName evidence="6">AAA family ATPase</fullName>
    </submittedName>
</protein>
<feature type="domain" description="AAA+ ATPase" evidence="5">
    <location>
        <begin position="219"/>
        <end position="485"/>
    </location>
</feature>
<dbReference type="Gene3D" id="1.10.860.10">
    <property type="entry name" value="DNAb Helicase, Chain A"/>
    <property type="match status" value="1"/>
</dbReference>
<organism evidence="6 7">
    <name type="scientific">Streptomyces kaniharaensis</name>
    <dbReference type="NCBI Taxonomy" id="212423"/>
    <lineage>
        <taxon>Bacteria</taxon>
        <taxon>Bacillati</taxon>
        <taxon>Actinomycetota</taxon>
        <taxon>Actinomycetes</taxon>
        <taxon>Kitasatosporales</taxon>
        <taxon>Streptomycetaceae</taxon>
        <taxon>Streptomyces</taxon>
    </lineage>
</organism>